<organism evidence="1 2">
    <name type="scientific">Marinobacter nauticus</name>
    <name type="common">Marinobacter hydrocarbonoclasticus</name>
    <name type="synonym">Marinobacter aquaeolei</name>
    <dbReference type="NCBI Taxonomy" id="2743"/>
    <lineage>
        <taxon>Bacteria</taxon>
        <taxon>Pseudomonadati</taxon>
        <taxon>Pseudomonadota</taxon>
        <taxon>Gammaproteobacteria</taxon>
        <taxon>Pseudomonadales</taxon>
        <taxon>Marinobacteraceae</taxon>
        <taxon>Marinobacter</taxon>
    </lineage>
</organism>
<dbReference type="AlphaFoldDB" id="A0A3B8WH32"/>
<dbReference type="InterPro" id="IPR035516">
    <property type="entry name" value="Gyrase/topoIV_suA_C"/>
</dbReference>
<gene>
    <name evidence="1" type="ORF">DCF82_11040</name>
</gene>
<dbReference type="GO" id="GO:0003918">
    <property type="term" value="F:DNA topoisomerase type II (double strand cut, ATP-hydrolyzing) activity"/>
    <property type="evidence" value="ECO:0007669"/>
    <property type="project" value="TreeGrafter"/>
</dbReference>
<dbReference type="SUPFAM" id="SSF101904">
    <property type="entry name" value="GyrA/ParC C-terminal domain-like"/>
    <property type="match status" value="1"/>
</dbReference>
<dbReference type="Proteomes" id="UP000261325">
    <property type="component" value="Unassembled WGS sequence"/>
</dbReference>
<dbReference type="Gene3D" id="2.120.10.90">
    <property type="entry name" value="DNA gyrase/topoisomerase IV, subunit A, C-terminal"/>
    <property type="match status" value="1"/>
</dbReference>
<dbReference type="GO" id="GO:0009330">
    <property type="term" value="C:DNA topoisomerase type II (double strand cut, ATP-hydrolyzing) complex"/>
    <property type="evidence" value="ECO:0007669"/>
    <property type="project" value="TreeGrafter"/>
</dbReference>
<accession>A0A3B8WH32</accession>
<proteinExistence type="predicted"/>
<reference evidence="1 2" key="1">
    <citation type="journal article" date="2018" name="Nat. Biotechnol.">
        <title>A standardized bacterial taxonomy based on genome phylogeny substantially revises the tree of life.</title>
        <authorList>
            <person name="Parks D.H."/>
            <person name="Chuvochina M."/>
            <person name="Waite D.W."/>
            <person name="Rinke C."/>
            <person name="Skarshewski A."/>
            <person name="Chaumeil P.A."/>
            <person name="Hugenholtz P."/>
        </authorList>
    </citation>
    <scope>NUCLEOTIDE SEQUENCE [LARGE SCALE GENOMIC DNA]</scope>
    <source>
        <strain evidence="1">UBA9049</strain>
    </source>
</reference>
<evidence type="ECO:0000313" key="2">
    <source>
        <dbReference type="Proteomes" id="UP000261325"/>
    </source>
</evidence>
<protein>
    <submittedName>
        <fullName evidence="1">DNA gyrase subunit A</fullName>
    </submittedName>
</protein>
<dbReference type="Pfam" id="PF03989">
    <property type="entry name" value="DNA_gyraseA_C"/>
    <property type="match status" value="4"/>
</dbReference>
<dbReference type="GO" id="GO:0006265">
    <property type="term" value="P:DNA topological change"/>
    <property type="evidence" value="ECO:0007669"/>
    <property type="project" value="InterPro"/>
</dbReference>
<dbReference type="GO" id="GO:0003677">
    <property type="term" value="F:DNA binding"/>
    <property type="evidence" value="ECO:0007669"/>
    <property type="project" value="InterPro"/>
</dbReference>
<name>A0A3B8WH32_MARNT</name>
<dbReference type="GO" id="GO:0005524">
    <property type="term" value="F:ATP binding"/>
    <property type="evidence" value="ECO:0007669"/>
    <property type="project" value="InterPro"/>
</dbReference>
<dbReference type="InterPro" id="IPR050220">
    <property type="entry name" value="Type_II_DNA_Topoisomerases"/>
</dbReference>
<dbReference type="InterPro" id="IPR006691">
    <property type="entry name" value="GyrA/parC_rep"/>
</dbReference>
<comment type="caution">
    <text evidence="1">The sequence shown here is derived from an EMBL/GenBank/DDBJ whole genome shotgun (WGS) entry which is preliminary data.</text>
</comment>
<dbReference type="PANTHER" id="PTHR43493">
    <property type="entry name" value="DNA GYRASE/TOPOISOMERASE SUBUNIT A"/>
    <property type="match status" value="1"/>
</dbReference>
<dbReference type="EMBL" id="DLYI01000142">
    <property type="protein sequence ID" value="HAC28333.1"/>
    <property type="molecule type" value="Genomic_DNA"/>
</dbReference>
<feature type="non-terminal residue" evidence="1">
    <location>
        <position position="1"/>
    </location>
</feature>
<sequence length="204" mass="22196">GVVKKTPLPNFSRPRSSGLIALNLDEGDTLIGAAITDGSAEVMLFSSAGKAVRFQEEQVRPMSRTARGVRGIKMPEGHHVVSLIIPQEGGVILTASEHGYGKRTAIDEFPAYSRGSQGVIAMQCSERNGNLVTALQLFEGDQMMLISDKGTLVRTRTDEVSVLSRNTQGVRLIRLAQEDERLVGVERIAESDDEEEVEGEETEE</sequence>
<dbReference type="PANTHER" id="PTHR43493:SF5">
    <property type="entry name" value="DNA GYRASE SUBUNIT A, CHLOROPLASTIC_MITOCHONDRIAL"/>
    <property type="match status" value="1"/>
</dbReference>
<dbReference type="GO" id="GO:0005737">
    <property type="term" value="C:cytoplasm"/>
    <property type="evidence" value="ECO:0007669"/>
    <property type="project" value="TreeGrafter"/>
</dbReference>
<evidence type="ECO:0000313" key="1">
    <source>
        <dbReference type="EMBL" id="HAC28333.1"/>
    </source>
</evidence>